<dbReference type="OrthoDB" id="550646at2759"/>
<evidence type="ECO:0000313" key="5">
    <source>
        <dbReference type="EMBL" id="ROT63443.1"/>
    </source>
</evidence>
<feature type="region of interest" description="Disordered" evidence="2">
    <location>
        <begin position="1"/>
        <end position="52"/>
    </location>
</feature>
<feature type="domain" description="Pyrroline-5-carboxylate reductase catalytic N-terminal" evidence="4">
    <location>
        <begin position="59"/>
        <end position="143"/>
    </location>
</feature>
<accession>A0A3R7LUM9</accession>
<feature type="transmembrane region" description="Helical" evidence="3">
    <location>
        <begin position="240"/>
        <end position="258"/>
    </location>
</feature>
<evidence type="ECO:0000256" key="2">
    <source>
        <dbReference type="SAM" id="MobiDB-lite"/>
    </source>
</evidence>
<evidence type="ECO:0000256" key="1">
    <source>
        <dbReference type="ARBA" id="ARBA00023002"/>
    </source>
</evidence>
<dbReference type="GO" id="GO:0005886">
    <property type="term" value="C:plasma membrane"/>
    <property type="evidence" value="ECO:0007669"/>
    <property type="project" value="TreeGrafter"/>
</dbReference>
<feature type="transmembrane region" description="Helical" evidence="3">
    <location>
        <begin position="288"/>
        <end position="310"/>
    </location>
</feature>
<dbReference type="EMBL" id="QCYY01003438">
    <property type="protein sequence ID" value="ROT63443.1"/>
    <property type="molecule type" value="Genomic_DNA"/>
</dbReference>
<feature type="transmembrane region" description="Helical" evidence="3">
    <location>
        <begin position="369"/>
        <end position="388"/>
    </location>
</feature>
<gene>
    <name evidence="5" type="ORF">C7M84_018655</name>
</gene>
<dbReference type="Proteomes" id="UP000283509">
    <property type="component" value="Unassembled WGS sequence"/>
</dbReference>
<dbReference type="AlphaFoldDB" id="A0A3R7LUM9"/>
<dbReference type="GO" id="GO:0015677">
    <property type="term" value="P:copper ion import"/>
    <property type="evidence" value="ECO:0007669"/>
    <property type="project" value="TreeGrafter"/>
</dbReference>
<keyword evidence="6" id="KW-1185">Reference proteome</keyword>
<keyword evidence="1" id="KW-0560">Oxidoreductase</keyword>
<evidence type="ECO:0000259" key="4">
    <source>
        <dbReference type="Pfam" id="PF03807"/>
    </source>
</evidence>
<keyword evidence="3" id="KW-0472">Membrane</keyword>
<reference evidence="5 6" key="2">
    <citation type="submission" date="2019-01" db="EMBL/GenBank/DDBJ databases">
        <title>The decoding of complex shrimp genome reveals the adaptation for benthos swimmer, frequently molting mechanism and breeding impact on genome.</title>
        <authorList>
            <person name="Sun Y."/>
            <person name="Gao Y."/>
            <person name="Yu Y."/>
        </authorList>
    </citation>
    <scope>NUCLEOTIDE SEQUENCE [LARGE SCALE GENOMIC DNA]</scope>
    <source>
        <tissue evidence="5">Muscle</tissue>
    </source>
</reference>
<dbReference type="GO" id="GO:0052851">
    <property type="term" value="F:ferric-chelate reductase (NADPH) activity"/>
    <property type="evidence" value="ECO:0007669"/>
    <property type="project" value="TreeGrafter"/>
</dbReference>
<feature type="compositionally biased region" description="Basic and acidic residues" evidence="2">
    <location>
        <begin position="13"/>
        <end position="24"/>
    </location>
</feature>
<name>A0A3R7LUM9_PENVA</name>
<dbReference type="InterPro" id="IPR036291">
    <property type="entry name" value="NAD(P)-bd_dom_sf"/>
</dbReference>
<dbReference type="Pfam" id="PF03807">
    <property type="entry name" value="F420_oxidored"/>
    <property type="match status" value="1"/>
</dbReference>
<feature type="region of interest" description="Disordered" evidence="2">
    <location>
        <begin position="393"/>
        <end position="416"/>
    </location>
</feature>
<dbReference type="PANTHER" id="PTHR14239">
    <property type="entry name" value="DUDULIN-RELATED"/>
    <property type="match status" value="1"/>
</dbReference>
<feature type="compositionally biased region" description="Basic and acidic residues" evidence="2">
    <location>
        <begin position="32"/>
        <end position="47"/>
    </location>
</feature>
<dbReference type="GO" id="GO:0005768">
    <property type="term" value="C:endosome"/>
    <property type="evidence" value="ECO:0007669"/>
    <property type="project" value="TreeGrafter"/>
</dbReference>
<keyword evidence="3" id="KW-1133">Transmembrane helix</keyword>
<feature type="transmembrane region" description="Helical" evidence="3">
    <location>
        <begin position="337"/>
        <end position="357"/>
    </location>
</feature>
<reference evidence="5 6" key="1">
    <citation type="submission" date="2018-04" db="EMBL/GenBank/DDBJ databases">
        <authorList>
            <person name="Zhang X."/>
            <person name="Yuan J."/>
            <person name="Li F."/>
            <person name="Xiang J."/>
        </authorList>
    </citation>
    <scope>NUCLEOTIDE SEQUENCE [LARGE SCALE GENOMIC DNA]</scope>
    <source>
        <tissue evidence="5">Muscle</tissue>
    </source>
</reference>
<evidence type="ECO:0000313" key="6">
    <source>
        <dbReference type="Proteomes" id="UP000283509"/>
    </source>
</evidence>
<dbReference type="InterPro" id="IPR028939">
    <property type="entry name" value="P5C_Rdtase_cat_N"/>
</dbReference>
<dbReference type="Gene3D" id="3.40.50.720">
    <property type="entry name" value="NAD(P)-binding Rossmann-like Domain"/>
    <property type="match status" value="1"/>
</dbReference>
<keyword evidence="3" id="KW-0812">Transmembrane</keyword>
<feature type="compositionally biased region" description="Pro residues" evidence="2">
    <location>
        <begin position="398"/>
        <end position="413"/>
    </location>
</feature>
<dbReference type="PANTHER" id="PTHR14239:SF0">
    <property type="entry name" value="F420-DEPENDENT NADP REDUCTASE"/>
    <property type="match status" value="1"/>
</dbReference>
<dbReference type="SUPFAM" id="SSF51735">
    <property type="entry name" value="NAD(P)-binding Rossmann-fold domains"/>
    <property type="match status" value="1"/>
</dbReference>
<protein>
    <submittedName>
        <fullName evidence="5">Dudulin 4</fullName>
    </submittedName>
</protein>
<organism evidence="5 6">
    <name type="scientific">Penaeus vannamei</name>
    <name type="common">Whiteleg shrimp</name>
    <name type="synonym">Litopenaeus vannamei</name>
    <dbReference type="NCBI Taxonomy" id="6689"/>
    <lineage>
        <taxon>Eukaryota</taxon>
        <taxon>Metazoa</taxon>
        <taxon>Ecdysozoa</taxon>
        <taxon>Arthropoda</taxon>
        <taxon>Crustacea</taxon>
        <taxon>Multicrustacea</taxon>
        <taxon>Malacostraca</taxon>
        <taxon>Eumalacostraca</taxon>
        <taxon>Eucarida</taxon>
        <taxon>Decapoda</taxon>
        <taxon>Dendrobranchiata</taxon>
        <taxon>Penaeoidea</taxon>
        <taxon>Penaeidae</taxon>
        <taxon>Penaeus</taxon>
    </lineage>
</organism>
<dbReference type="GO" id="GO:0008823">
    <property type="term" value="F:cupric reductase (NADH) activity"/>
    <property type="evidence" value="ECO:0007669"/>
    <property type="project" value="TreeGrafter"/>
</dbReference>
<proteinExistence type="predicted"/>
<evidence type="ECO:0000256" key="3">
    <source>
        <dbReference type="SAM" id="Phobius"/>
    </source>
</evidence>
<dbReference type="InterPro" id="IPR051267">
    <property type="entry name" value="STEAP_metalloreductase"/>
</dbReference>
<sequence>MELADGVTNTAYETHDTNLHDETSLRPPTSSAEREKGDGESGDKSGDLQRVSEVNKNRKVVFMGSGDMTLALSIAMSRSRLQPVVGSRNPDRARGRLKEVAMVTTVNEALSHSDMVILAIPADHHHSLPRQELKNKIVVDISNRSPGSSSKDLSLAERLQEVLPESHVVKAFNTISAYALQHGNIQGSREVPICGNNERARGRVAELTRDLGLTPVDRGALRNAREVEDIPLAFFPEWKVAGIMTLLLFVFWFIFMLFRNQICPNLDSGTDWNWELFQIFPLMNTQYAMAYTATCLLLFTYIPGTIAAYLQLHRGTKYSSFPNWLDAWLKARKQTGLLALLIGTTHGCSAIFTQMAWTVREEWDHQLHFMFARPPAPILVILLVTPSFSSLPRHSPLSPSPPHSPPPPLPQPPCKQDLGEQPLLPPILPPLSPPCKQDLGEQLLSLSFKTSLFGCLVKATFGVSAS</sequence>
<comment type="caution">
    <text evidence="5">The sequence shown here is derived from an EMBL/GenBank/DDBJ whole genome shotgun (WGS) entry which is preliminary data.</text>
</comment>